<keyword evidence="2" id="KW-0378">Hydrolase</keyword>
<dbReference type="InterPro" id="IPR020084">
    <property type="entry name" value="NUDIX_hydrolase_CS"/>
</dbReference>
<dbReference type="OrthoDB" id="9806150at2"/>
<organism evidence="4 5">
    <name type="scientific">Natranaerovirga pectinivora</name>
    <dbReference type="NCBI Taxonomy" id="682400"/>
    <lineage>
        <taxon>Bacteria</taxon>
        <taxon>Bacillati</taxon>
        <taxon>Bacillota</taxon>
        <taxon>Clostridia</taxon>
        <taxon>Lachnospirales</taxon>
        <taxon>Natranaerovirgaceae</taxon>
        <taxon>Natranaerovirga</taxon>
    </lineage>
</organism>
<dbReference type="GO" id="GO:0016787">
    <property type="term" value="F:hydrolase activity"/>
    <property type="evidence" value="ECO:0007669"/>
    <property type="project" value="UniProtKB-KW"/>
</dbReference>
<evidence type="ECO:0000256" key="2">
    <source>
        <dbReference type="ARBA" id="ARBA00022801"/>
    </source>
</evidence>
<dbReference type="GO" id="GO:0005829">
    <property type="term" value="C:cytosol"/>
    <property type="evidence" value="ECO:0007669"/>
    <property type="project" value="TreeGrafter"/>
</dbReference>
<evidence type="ECO:0000313" key="5">
    <source>
        <dbReference type="Proteomes" id="UP000294902"/>
    </source>
</evidence>
<dbReference type="PANTHER" id="PTHR11839:SF18">
    <property type="entry name" value="NUDIX HYDROLASE DOMAIN-CONTAINING PROTEIN"/>
    <property type="match status" value="1"/>
</dbReference>
<dbReference type="FunFam" id="3.90.79.10:FF:000024">
    <property type="entry name" value="ADP-ribose pyrophosphatase"/>
    <property type="match status" value="1"/>
</dbReference>
<dbReference type="PANTHER" id="PTHR11839">
    <property type="entry name" value="UDP/ADP-SUGAR PYROPHOSPHATASE"/>
    <property type="match status" value="1"/>
</dbReference>
<sequence>MDKDSFIKLGREEIYNGKIVKLVKDKVKLPNNKETYFELVQHNGAAAIVPVDKRGKIILVEQFRNAANGLTLEIPAGTLEKDEDPLVCAKRELEEETGFTSENLTFLIKFYTSIGFCDEVIHVYIANDLQESQQNLDEDEFVNLKTYSLEEITKMIFDGTIVDSKTISAILAYKNYINEKNVIKIPSL</sequence>
<evidence type="ECO:0000259" key="3">
    <source>
        <dbReference type="PROSITE" id="PS51462"/>
    </source>
</evidence>
<feature type="domain" description="Nudix hydrolase" evidence="3">
    <location>
        <begin position="41"/>
        <end position="174"/>
    </location>
</feature>
<accession>A0A4R3MLP6</accession>
<dbReference type="RefSeq" id="WP_132251939.1">
    <property type="nucleotide sequence ID" value="NZ_SMAL01000004.1"/>
</dbReference>
<dbReference type="InterPro" id="IPR000086">
    <property type="entry name" value="NUDIX_hydrolase_dom"/>
</dbReference>
<evidence type="ECO:0000313" key="4">
    <source>
        <dbReference type="EMBL" id="TCT15024.1"/>
    </source>
</evidence>
<dbReference type="PROSITE" id="PS51462">
    <property type="entry name" value="NUDIX"/>
    <property type="match status" value="1"/>
</dbReference>
<reference evidence="4 5" key="1">
    <citation type="submission" date="2019-03" db="EMBL/GenBank/DDBJ databases">
        <title>Genomic Encyclopedia of Type Strains, Phase IV (KMG-IV): sequencing the most valuable type-strain genomes for metagenomic binning, comparative biology and taxonomic classification.</title>
        <authorList>
            <person name="Goeker M."/>
        </authorList>
    </citation>
    <scope>NUCLEOTIDE SEQUENCE [LARGE SCALE GENOMIC DNA]</scope>
    <source>
        <strain evidence="4 5">DSM 24629</strain>
    </source>
</reference>
<keyword evidence="5" id="KW-1185">Reference proteome</keyword>
<evidence type="ECO:0000256" key="1">
    <source>
        <dbReference type="ARBA" id="ARBA00001946"/>
    </source>
</evidence>
<dbReference type="GO" id="GO:0006753">
    <property type="term" value="P:nucleoside phosphate metabolic process"/>
    <property type="evidence" value="ECO:0007669"/>
    <property type="project" value="TreeGrafter"/>
</dbReference>
<dbReference type="AlphaFoldDB" id="A0A4R3MLP6"/>
<dbReference type="Pfam" id="PF00293">
    <property type="entry name" value="NUDIX"/>
    <property type="match status" value="1"/>
</dbReference>
<comment type="cofactor">
    <cofactor evidence="1">
        <name>Mg(2+)</name>
        <dbReference type="ChEBI" id="CHEBI:18420"/>
    </cofactor>
</comment>
<proteinExistence type="predicted"/>
<gene>
    <name evidence="4" type="ORF">EDC18_104174</name>
</gene>
<dbReference type="SUPFAM" id="SSF55811">
    <property type="entry name" value="Nudix"/>
    <property type="match status" value="1"/>
</dbReference>
<dbReference type="GO" id="GO:0019693">
    <property type="term" value="P:ribose phosphate metabolic process"/>
    <property type="evidence" value="ECO:0007669"/>
    <property type="project" value="TreeGrafter"/>
</dbReference>
<comment type="caution">
    <text evidence="4">The sequence shown here is derived from an EMBL/GenBank/DDBJ whole genome shotgun (WGS) entry which is preliminary data.</text>
</comment>
<dbReference type="Proteomes" id="UP000294902">
    <property type="component" value="Unassembled WGS sequence"/>
</dbReference>
<protein>
    <submittedName>
        <fullName evidence="4">ADP-ribose pyrophosphatase</fullName>
    </submittedName>
</protein>
<dbReference type="EMBL" id="SMAL01000004">
    <property type="protein sequence ID" value="TCT15024.1"/>
    <property type="molecule type" value="Genomic_DNA"/>
</dbReference>
<dbReference type="InterPro" id="IPR015797">
    <property type="entry name" value="NUDIX_hydrolase-like_dom_sf"/>
</dbReference>
<dbReference type="PROSITE" id="PS00893">
    <property type="entry name" value="NUDIX_BOX"/>
    <property type="match status" value="1"/>
</dbReference>
<dbReference type="CDD" id="cd03424">
    <property type="entry name" value="NUDIX_ADPRase_Nudt5_UGPPase_Nudt14"/>
    <property type="match status" value="1"/>
</dbReference>
<dbReference type="Gene3D" id="3.90.79.10">
    <property type="entry name" value="Nucleoside Triphosphate Pyrophosphohydrolase"/>
    <property type="match status" value="1"/>
</dbReference>
<name>A0A4R3MLP6_9FIRM</name>